<dbReference type="AlphaFoldDB" id="A0A811QEL7"/>
<dbReference type="Pfam" id="PF14817">
    <property type="entry name" value="HAUS5"/>
    <property type="match status" value="1"/>
</dbReference>
<dbReference type="GO" id="GO:0051225">
    <property type="term" value="P:spindle assembly"/>
    <property type="evidence" value="ECO:0007669"/>
    <property type="project" value="InterPro"/>
</dbReference>
<accession>A0A811QEL7</accession>
<sequence>MASGAEKCSSRSSKVDEWYEQPAATIVDWVTIDGQSVGAWINLVKQLHMEISRRTLAMSSTVGVGVVALLIWVQLWLCCLGCTCRLAVSCTGSRLTCLYADGDNKVRLLGGVNVMLQTASKLLAKPSQPKVVMKQLQDVEY</sequence>
<dbReference type="InterPro" id="IPR029131">
    <property type="entry name" value="HAUS5"/>
</dbReference>
<proteinExistence type="predicted"/>
<dbReference type="PANTHER" id="PTHR34968">
    <property type="entry name" value="AUGMIN SUBUNIT 5"/>
    <property type="match status" value="1"/>
</dbReference>
<dbReference type="InterPro" id="IPR044706">
    <property type="entry name" value="AUG5_plant"/>
</dbReference>
<dbReference type="GO" id="GO:0070652">
    <property type="term" value="C:HAUS complex"/>
    <property type="evidence" value="ECO:0007669"/>
    <property type="project" value="InterPro"/>
</dbReference>
<evidence type="ECO:0000313" key="2">
    <source>
        <dbReference type="EMBL" id="CAD6254532.1"/>
    </source>
</evidence>
<gene>
    <name evidence="2" type="ORF">NCGR_LOCUS38135</name>
</gene>
<keyword evidence="1" id="KW-0812">Transmembrane</keyword>
<dbReference type="PANTHER" id="PTHR34968:SF1">
    <property type="entry name" value="AUGMIN SUBUNIT 5"/>
    <property type="match status" value="1"/>
</dbReference>
<dbReference type="EMBL" id="CAJGYO010000009">
    <property type="protein sequence ID" value="CAD6254532.1"/>
    <property type="molecule type" value="Genomic_DNA"/>
</dbReference>
<evidence type="ECO:0000256" key="1">
    <source>
        <dbReference type="SAM" id="Phobius"/>
    </source>
</evidence>
<evidence type="ECO:0000313" key="3">
    <source>
        <dbReference type="Proteomes" id="UP000604825"/>
    </source>
</evidence>
<feature type="transmembrane region" description="Helical" evidence="1">
    <location>
        <begin position="55"/>
        <end position="77"/>
    </location>
</feature>
<comment type="caution">
    <text evidence="2">The sequence shown here is derived from an EMBL/GenBank/DDBJ whole genome shotgun (WGS) entry which is preliminary data.</text>
</comment>
<dbReference type="GO" id="GO:0005876">
    <property type="term" value="C:spindle microtubule"/>
    <property type="evidence" value="ECO:0007669"/>
    <property type="project" value="InterPro"/>
</dbReference>
<keyword evidence="3" id="KW-1185">Reference proteome</keyword>
<dbReference type="OrthoDB" id="1682771at2759"/>
<keyword evidence="1" id="KW-0472">Membrane</keyword>
<reference evidence="2" key="1">
    <citation type="submission" date="2020-10" db="EMBL/GenBank/DDBJ databases">
        <authorList>
            <person name="Han B."/>
            <person name="Lu T."/>
            <person name="Zhao Q."/>
            <person name="Huang X."/>
            <person name="Zhao Y."/>
        </authorList>
    </citation>
    <scope>NUCLEOTIDE SEQUENCE</scope>
</reference>
<protein>
    <submittedName>
        <fullName evidence="2">Uncharacterized protein</fullName>
    </submittedName>
</protein>
<name>A0A811QEL7_9POAL</name>
<keyword evidence="1" id="KW-1133">Transmembrane helix</keyword>
<organism evidence="2 3">
    <name type="scientific">Miscanthus lutarioriparius</name>
    <dbReference type="NCBI Taxonomy" id="422564"/>
    <lineage>
        <taxon>Eukaryota</taxon>
        <taxon>Viridiplantae</taxon>
        <taxon>Streptophyta</taxon>
        <taxon>Embryophyta</taxon>
        <taxon>Tracheophyta</taxon>
        <taxon>Spermatophyta</taxon>
        <taxon>Magnoliopsida</taxon>
        <taxon>Liliopsida</taxon>
        <taxon>Poales</taxon>
        <taxon>Poaceae</taxon>
        <taxon>PACMAD clade</taxon>
        <taxon>Panicoideae</taxon>
        <taxon>Andropogonodae</taxon>
        <taxon>Andropogoneae</taxon>
        <taxon>Saccharinae</taxon>
        <taxon>Miscanthus</taxon>
    </lineage>
</organism>
<dbReference type="Proteomes" id="UP000604825">
    <property type="component" value="Unassembled WGS sequence"/>
</dbReference>